<keyword evidence="3" id="KW-1185">Reference proteome</keyword>
<reference evidence="2 3" key="1">
    <citation type="submission" date="2018-05" db="EMBL/GenBank/DDBJ databases">
        <title>Micromonospora from Atacama Desert.</title>
        <authorList>
            <person name="Carro L."/>
            <person name="Goodfellow M."/>
            <person name="Klenk H.-P."/>
        </authorList>
    </citation>
    <scope>NUCLEOTIDE SEQUENCE [LARGE SCALE GENOMIC DNA]</scope>
    <source>
        <strain evidence="2 3">LB41</strain>
    </source>
</reference>
<comment type="caution">
    <text evidence="2">The sequence shown here is derived from an EMBL/GenBank/DDBJ whole genome shotgun (WGS) entry which is preliminary data.</text>
</comment>
<dbReference type="Gene3D" id="3.40.50.1820">
    <property type="entry name" value="alpha/beta hydrolase"/>
    <property type="match status" value="1"/>
</dbReference>
<gene>
    <name evidence="2" type="ORF">DLJ60_21425</name>
</gene>
<dbReference type="InterPro" id="IPR005152">
    <property type="entry name" value="Lipase_secreted"/>
</dbReference>
<organism evidence="2 3">
    <name type="scientific">Micromonospora chalcea</name>
    <dbReference type="NCBI Taxonomy" id="1874"/>
    <lineage>
        <taxon>Bacteria</taxon>
        <taxon>Bacillati</taxon>
        <taxon>Actinomycetota</taxon>
        <taxon>Actinomycetes</taxon>
        <taxon>Micromonosporales</taxon>
        <taxon>Micromonosporaceae</taxon>
        <taxon>Micromonospora</taxon>
    </lineage>
</organism>
<evidence type="ECO:0000256" key="1">
    <source>
        <dbReference type="SAM" id="SignalP"/>
    </source>
</evidence>
<dbReference type="PANTHER" id="PTHR34853:SF1">
    <property type="entry name" value="LIPASE 5"/>
    <property type="match status" value="1"/>
</dbReference>
<dbReference type="Pfam" id="PF03583">
    <property type="entry name" value="LIP"/>
    <property type="match status" value="1"/>
</dbReference>
<keyword evidence="1" id="KW-0732">Signal</keyword>
<dbReference type="Gene3D" id="1.10.260.130">
    <property type="match status" value="1"/>
</dbReference>
<dbReference type="SUPFAM" id="SSF53474">
    <property type="entry name" value="alpha/beta-Hydrolases"/>
    <property type="match status" value="1"/>
</dbReference>
<protein>
    <submittedName>
        <fullName evidence="2">Triacylglycerol lipase</fullName>
    </submittedName>
</protein>
<feature type="signal peptide" evidence="1">
    <location>
        <begin position="1"/>
        <end position="40"/>
    </location>
</feature>
<dbReference type="InterPro" id="IPR029058">
    <property type="entry name" value="AB_hydrolase_fold"/>
</dbReference>
<proteinExistence type="predicted"/>
<dbReference type="RefSeq" id="WP_069087941.1">
    <property type="nucleotide sequence ID" value="NZ_QGTA01000224.1"/>
</dbReference>
<dbReference type="Proteomes" id="UP000274694">
    <property type="component" value="Unassembled WGS sequence"/>
</dbReference>
<dbReference type="PIRSF" id="PIRSF029171">
    <property type="entry name" value="Esterase_LipA"/>
    <property type="match status" value="1"/>
</dbReference>
<dbReference type="EMBL" id="QGTA01000224">
    <property type="protein sequence ID" value="RQW90149.1"/>
    <property type="molecule type" value="Genomic_DNA"/>
</dbReference>
<dbReference type="PANTHER" id="PTHR34853">
    <property type="match status" value="1"/>
</dbReference>
<feature type="chain" id="PRO_5045384626" evidence="1">
    <location>
        <begin position="41"/>
        <end position="456"/>
    </location>
</feature>
<name>A0ABX9XZG8_MICCH</name>
<sequence length="456" mass="47006">MSSRNTRPRTPSARRAIGLRILAVAAAAATYLAGSGAAAAADDATPVVSRGVTIPAFYHPPADLPATNGTLIRTEPLPLGLSIPGLDGRPMPGTATRLMYRSTDSNGRPVAVTGAYIEPSAAWRGAGPRPLVAVASGTMGQGDQCAPSFSLQHPLTLTGDTLSVGYEALAIYRLLATGAAVVVTDYVGLGATDRLHTYVNRLDGGHALLDAARAARAVPGASVTAQSRVGLYGYSQGGGASAAAAELQPTYAPDVPLAGTYVGAPPADLTAVIGGIDGSALVGALGWSLNGFAQSDPALRDVIEAAVNDTGRAALKDTSTMCVGDAILRYAFTRSSKWITGGRSLTAVIAASPEAQAVLDRQRIGTLKPTGPVRVATGIQDDIVPHRQARQLAVDWCRKGGNVTYQAISLPNLGDKILTNHLVPLITDQGDAVAWMSDRLAGRTAYSNCWTMPLQP</sequence>
<evidence type="ECO:0000313" key="3">
    <source>
        <dbReference type="Proteomes" id="UP000274694"/>
    </source>
</evidence>
<accession>A0ABX9XZG8</accession>
<evidence type="ECO:0000313" key="2">
    <source>
        <dbReference type="EMBL" id="RQW90149.1"/>
    </source>
</evidence>